<dbReference type="STRING" id="1306406.J116_027940"/>
<comment type="caution">
    <text evidence="1">The sequence shown here is derived from an EMBL/GenBank/DDBJ whole genome shotgun (WGS) entry which is preliminary data.</text>
</comment>
<keyword evidence="2" id="KW-1185">Reference proteome</keyword>
<evidence type="ECO:0000313" key="2">
    <source>
        <dbReference type="Proteomes" id="UP000095329"/>
    </source>
</evidence>
<name>A0A1D3DZF6_9ACTN</name>
<dbReference type="EMBL" id="ASHX02000001">
    <property type="protein sequence ID" value="OEJ97711.1"/>
    <property type="molecule type" value="Genomic_DNA"/>
</dbReference>
<accession>A0A1D3DZF6</accession>
<protein>
    <submittedName>
        <fullName evidence="1">Uncharacterized protein</fullName>
    </submittedName>
</protein>
<proteinExistence type="predicted"/>
<reference evidence="1 2" key="1">
    <citation type="journal article" date="2013" name="Genome Announc.">
        <title>Genome Sequence of Streptomyces violaceusniger Strain SPC6, a Halotolerant Streptomycete That Exhibits Rapid Growth and Development.</title>
        <authorList>
            <person name="Chen X."/>
            <person name="Zhang B."/>
            <person name="Zhang W."/>
            <person name="Wu X."/>
            <person name="Zhang M."/>
            <person name="Chen T."/>
            <person name="Liu G."/>
            <person name="Dyson P."/>
        </authorList>
    </citation>
    <scope>NUCLEOTIDE SEQUENCE [LARGE SCALE GENOMIC DNA]</scope>
    <source>
        <strain evidence="1 2">SPC6</strain>
    </source>
</reference>
<dbReference type="Proteomes" id="UP000095329">
    <property type="component" value="Unassembled WGS sequence"/>
</dbReference>
<dbReference type="AlphaFoldDB" id="A0A1D3DZF6"/>
<gene>
    <name evidence="1" type="ORF">J116_027940</name>
</gene>
<sequence length="76" mass="8054">MLQPFGVGTNAFVGGQVAVQVDKAVGFLGETVIDELVHAVADRGAMEAGYRDQVRDVDGVERVEGARSRAPDVPWA</sequence>
<evidence type="ECO:0000313" key="1">
    <source>
        <dbReference type="EMBL" id="OEJ97711.1"/>
    </source>
</evidence>
<organism evidence="1 2">
    <name type="scientific">Streptomyces thermolilacinus SPC6</name>
    <dbReference type="NCBI Taxonomy" id="1306406"/>
    <lineage>
        <taxon>Bacteria</taxon>
        <taxon>Bacillati</taxon>
        <taxon>Actinomycetota</taxon>
        <taxon>Actinomycetes</taxon>
        <taxon>Kitasatosporales</taxon>
        <taxon>Streptomycetaceae</taxon>
        <taxon>Streptomyces</taxon>
    </lineage>
</organism>